<protein>
    <recommendedName>
        <fullName evidence="1">ASCH domain-containing protein</fullName>
    </recommendedName>
</protein>
<name>A0A2M7D7U1_9BACT</name>
<dbReference type="Proteomes" id="UP000230304">
    <property type="component" value="Unassembled WGS sequence"/>
</dbReference>
<dbReference type="SMART" id="SM01022">
    <property type="entry name" value="ASCH"/>
    <property type="match status" value="1"/>
</dbReference>
<accession>A0A2M7D7U1</accession>
<gene>
    <name evidence="2" type="ORF">COS26_01800</name>
</gene>
<dbReference type="EMBL" id="PEUA01000043">
    <property type="protein sequence ID" value="PIV42569.1"/>
    <property type="molecule type" value="Genomic_DNA"/>
</dbReference>
<evidence type="ECO:0000313" key="3">
    <source>
        <dbReference type="Proteomes" id="UP000230304"/>
    </source>
</evidence>
<dbReference type="InterPro" id="IPR015947">
    <property type="entry name" value="PUA-like_sf"/>
</dbReference>
<proteinExistence type="predicted"/>
<sequence length="110" mass="13132">MKTLKFSKNLIPSIVSGEKTITWRCLDDKDLKKRDEVLFLEHQSKNPFAKVILIEVKEKTFGELNEEDKKGHEEFKNDEEMYKTYSEYYKTEINPDTLVKIIRFKILTKI</sequence>
<dbReference type="Gene3D" id="2.30.130.30">
    <property type="entry name" value="Hypothetical protein"/>
    <property type="match status" value="1"/>
</dbReference>
<dbReference type="Pfam" id="PF04266">
    <property type="entry name" value="ASCH"/>
    <property type="match status" value="1"/>
</dbReference>
<dbReference type="AlphaFoldDB" id="A0A2M7D7U1"/>
<organism evidence="2 3">
    <name type="scientific">Candidatus Nealsonbacteria bacterium CG02_land_8_20_14_3_00_40_11</name>
    <dbReference type="NCBI Taxonomy" id="1974700"/>
    <lineage>
        <taxon>Bacteria</taxon>
        <taxon>Candidatus Nealsoniibacteriota</taxon>
    </lineage>
</organism>
<feature type="domain" description="ASCH" evidence="1">
    <location>
        <begin position="4"/>
        <end position="108"/>
    </location>
</feature>
<comment type="caution">
    <text evidence="2">The sequence shown here is derived from an EMBL/GenBank/DDBJ whole genome shotgun (WGS) entry which is preliminary data.</text>
</comment>
<evidence type="ECO:0000259" key="1">
    <source>
        <dbReference type="SMART" id="SM01022"/>
    </source>
</evidence>
<evidence type="ECO:0000313" key="2">
    <source>
        <dbReference type="EMBL" id="PIV42569.1"/>
    </source>
</evidence>
<dbReference type="InterPro" id="IPR007374">
    <property type="entry name" value="ASCH_domain"/>
</dbReference>
<reference evidence="3" key="1">
    <citation type="submission" date="2017-09" db="EMBL/GenBank/DDBJ databases">
        <title>Depth-based differentiation of microbial function through sediment-hosted aquifers and enrichment of novel symbionts in the deep terrestrial subsurface.</title>
        <authorList>
            <person name="Probst A.J."/>
            <person name="Ladd B."/>
            <person name="Jarett J.K."/>
            <person name="Geller-Mcgrath D.E."/>
            <person name="Sieber C.M.K."/>
            <person name="Emerson J.B."/>
            <person name="Anantharaman K."/>
            <person name="Thomas B.C."/>
            <person name="Malmstrom R."/>
            <person name="Stieglmeier M."/>
            <person name="Klingl A."/>
            <person name="Woyke T."/>
            <person name="Ryan C.M."/>
            <person name="Banfield J.F."/>
        </authorList>
    </citation>
    <scope>NUCLEOTIDE SEQUENCE [LARGE SCALE GENOMIC DNA]</scope>
</reference>
<dbReference type="SUPFAM" id="SSF88697">
    <property type="entry name" value="PUA domain-like"/>
    <property type="match status" value="1"/>
</dbReference>